<dbReference type="STRING" id="71139.A0A059AXJ2"/>
<reference evidence="6" key="1">
    <citation type="submission" date="2013-07" db="EMBL/GenBank/DDBJ databases">
        <title>The genome of Eucalyptus grandis.</title>
        <authorList>
            <person name="Schmutz J."/>
            <person name="Hayes R."/>
            <person name="Myburg A."/>
            <person name="Tuskan G."/>
            <person name="Grattapaglia D."/>
            <person name="Rokhsar D.S."/>
        </authorList>
    </citation>
    <scope>NUCLEOTIDE SEQUENCE</scope>
    <source>
        <tissue evidence="6">Leaf extractions</tissue>
    </source>
</reference>
<evidence type="ECO:0000313" key="6">
    <source>
        <dbReference type="EMBL" id="KCW58588.1"/>
    </source>
</evidence>
<dbReference type="GO" id="GO:0008194">
    <property type="term" value="F:UDP-glycosyltransferase activity"/>
    <property type="evidence" value="ECO:0007669"/>
    <property type="project" value="InterPro"/>
</dbReference>
<proteinExistence type="inferred from homology"/>
<dbReference type="Gene3D" id="3.40.50.2000">
    <property type="entry name" value="Glycogen Phosphorylase B"/>
    <property type="match status" value="2"/>
</dbReference>
<dbReference type="Pfam" id="PF00201">
    <property type="entry name" value="UDPGT"/>
    <property type="match status" value="1"/>
</dbReference>
<dbReference type="InParanoid" id="A0A059AXJ2"/>
<name>A0A059AXJ2_EUCGR</name>
<dbReference type="EMBL" id="KK198760">
    <property type="protein sequence ID" value="KCW58588.1"/>
    <property type="molecule type" value="Genomic_DNA"/>
</dbReference>
<dbReference type="KEGG" id="egr:104456855"/>
<dbReference type="PANTHER" id="PTHR48046:SF1">
    <property type="entry name" value="GLYCOSYLTRANSFERASE-RELATED"/>
    <property type="match status" value="1"/>
</dbReference>
<protein>
    <recommendedName>
        <fullName evidence="5">Glycosyltransferase</fullName>
        <ecNumber evidence="5">2.4.1.-</ecNumber>
    </recommendedName>
</protein>
<dbReference type="OMA" id="WTDQTRI"/>
<evidence type="ECO:0000256" key="2">
    <source>
        <dbReference type="ARBA" id="ARBA00022676"/>
    </source>
</evidence>
<keyword evidence="2 4" id="KW-0328">Glycosyltransferase</keyword>
<dbReference type="InterPro" id="IPR035595">
    <property type="entry name" value="UDP_glycos_trans_CS"/>
</dbReference>
<evidence type="ECO:0000256" key="1">
    <source>
        <dbReference type="ARBA" id="ARBA00009995"/>
    </source>
</evidence>
<gene>
    <name evidence="6" type="ORF">EUGRSUZ_H01247</name>
</gene>
<dbReference type="AlphaFoldDB" id="A0A059AXJ2"/>
<dbReference type="OrthoDB" id="5835829at2759"/>
<accession>A0A059AXJ2</accession>
<dbReference type="InterPro" id="IPR002213">
    <property type="entry name" value="UDP_glucos_trans"/>
</dbReference>
<dbReference type="SUPFAM" id="SSF53756">
    <property type="entry name" value="UDP-Glycosyltransferase/glycogen phosphorylase"/>
    <property type="match status" value="1"/>
</dbReference>
<dbReference type="CDD" id="cd03784">
    <property type="entry name" value="GT1_Gtf-like"/>
    <property type="match status" value="1"/>
</dbReference>
<organism evidence="6">
    <name type="scientific">Eucalyptus grandis</name>
    <name type="common">Flooded gum</name>
    <dbReference type="NCBI Taxonomy" id="71139"/>
    <lineage>
        <taxon>Eukaryota</taxon>
        <taxon>Viridiplantae</taxon>
        <taxon>Streptophyta</taxon>
        <taxon>Embryophyta</taxon>
        <taxon>Tracheophyta</taxon>
        <taxon>Spermatophyta</taxon>
        <taxon>Magnoliopsida</taxon>
        <taxon>eudicotyledons</taxon>
        <taxon>Gunneridae</taxon>
        <taxon>Pentapetalae</taxon>
        <taxon>rosids</taxon>
        <taxon>malvids</taxon>
        <taxon>Myrtales</taxon>
        <taxon>Myrtaceae</taxon>
        <taxon>Myrtoideae</taxon>
        <taxon>Eucalypteae</taxon>
        <taxon>Eucalyptus</taxon>
    </lineage>
</organism>
<evidence type="ECO:0000256" key="5">
    <source>
        <dbReference type="RuleBase" id="RU362057"/>
    </source>
</evidence>
<dbReference type="Gramene" id="KCW58588">
    <property type="protein sequence ID" value="KCW58588"/>
    <property type="gene ID" value="EUGRSUZ_H01247"/>
</dbReference>
<sequence length="495" mass="54710">MDFDLFSSNSSMEKPKKLHAALLSSPGMGHLIPIMELGKCLVADHGFEVTIFVVPSQASRAEAEIIDSAMTPKLLDIVELPAPDLTAAGLGPNASMVERLAVMMREARSAFRSALKAMEAPPDVLIVDLFGTEHLCMGDELRIPKYVYVPSNAWFLALLLHSPVLDKEVKGEYVDQTELLKIPGCKPVRPEDVVDPMLDRSNQQYHEYLRIAGEIAMGDGILLNVWEDLQAETLAALRNEEFLGRAVNGPVYTVGPLIRPVRPAGLGKELLEWLDKQPRESVLLVSFGSGGTMSAEQLAELAWGLELSRQRFIWILRKPIVESLDGSFFDVGKGGGDDELSSFLPDGFAVRTRDVGLIIPLWGPQLDILSHPSVGGFLSHCGWNSTLESIVNGVPMIAWPLYAEQRQNATLLAEEIGVVIRPKELPSKKIVGREEIEKLARMIIAKKEGHQMRARVKELKSTAEKAVTKGGTSYESLRRMKEDCKMRIHQINKAH</sequence>
<comment type="similarity">
    <text evidence="1 4">Belongs to the UDP-glycosyltransferase family.</text>
</comment>
<dbReference type="PROSITE" id="PS00375">
    <property type="entry name" value="UDPGT"/>
    <property type="match status" value="1"/>
</dbReference>
<evidence type="ECO:0000256" key="3">
    <source>
        <dbReference type="ARBA" id="ARBA00022679"/>
    </source>
</evidence>
<dbReference type="FunFam" id="3.40.50.2000:FF:000060">
    <property type="entry name" value="Glycosyltransferase"/>
    <property type="match status" value="1"/>
</dbReference>
<evidence type="ECO:0000256" key="4">
    <source>
        <dbReference type="RuleBase" id="RU003718"/>
    </source>
</evidence>
<dbReference type="PANTHER" id="PTHR48046">
    <property type="entry name" value="UDP-GLYCOSYLTRANSFERASE 72E1"/>
    <property type="match status" value="1"/>
</dbReference>
<dbReference type="eggNOG" id="KOG1192">
    <property type="taxonomic scope" value="Eukaryota"/>
</dbReference>
<dbReference type="EC" id="2.4.1.-" evidence="5"/>
<keyword evidence="3 4" id="KW-0808">Transferase</keyword>